<dbReference type="SUPFAM" id="SSF52317">
    <property type="entry name" value="Class I glutamine amidotransferase-like"/>
    <property type="match status" value="1"/>
</dbReference>
<dbReference type="PROSITE" id="PS00041">
    <property type="entry name" value="HTH_ARAC_FAMILY_1"/>
    <property type="match status" value="1"/>
</dbReference>
<feature type="domain" description="HTH araC/xylS-type" evidence="4">
    <location>
        <begin position="213"/>
        <end position="311"/>
    </location>
</feature>
<dbReference type="Pfam" id="PF12833">
    <property type="entry name" value="HTH_18"/>
    <property type="match status" value="1"/>
</dbReference>
<dbReference type="PANTHER" id="PTHR43130">
    <property type="entry name" value="ARAC-FAMILY TRANSCRIPTIONAL REGULATOR"/>
    <property type="match status" value="1"/>
</dbReference>
<evidence type="ECO:0000256" key="3">
    <source>
        <dbReference type="ARBA" id="ARBA00023163"/>
    </source>
</evidence>
<reference evidence="5" key="1">
    <citation type="journal article" date="2014" name="Int. J. Syst. Evol. Microbiol.">
        <title>Complete genome sequence of Corynebacterium casei LMG S-19264T (=DSM 44701T), isolated from a smear-ripened cheese.</title>
        <authorList>
            <consortium name="US DOE Joint Genome Institute (JGI-PGF)"/>
            <person name="Walter F."/>
            <person name="Albersmeier A."/>
            <person name="Kalinowski J."/>
            <person name="Ruckert C."/>
        </authorList>
    </citation>
    <scope>NUCLEOTIDE SEQUENCE</scope>
    <source>
        <strain evidence="5">CGMCC 1.12785</strain>
    </source>
</reference>
<proteinExistence type="predicted"/>
<name>A0A8J2XLF0_9MICO</name>
<evidence type="ECO:0000313" key="5">
    <source>
        <dbReference type="EMBL" id="GGA21557.1"/>
    </source>
</evidence>
<dbReference type="InterPro" id="IPR002818">
    <property type="entry name" value="DJ-1/PfpI"/>
</dbReference>
<dbReference type="AlphaFoldDB" id="A0A8J2XLF0"/>
<organism evidence="5 6">
    <name type="scientific">Sediminivirga luteola</name>
    <dbReference type="NCBI Taxonomy" id="1774748"/>
    <lineage>
        <taxon>Bacteria</taxon>
        <taxon>Bacillati</taxon>
        <taxon>Actinomycetota</taxon>
        <taxon>Actinomycetes</taxon>
        <taxon>Micrococcales</taxon>
        <taxon>Brevibacteriaceae</taxon>
        <taxon>Sediminivirga</taxon>
    </lineage>
</organism>
<keyword evidence="2" id="KW-0238">DNA-binding</keyword>
<dbReference type="GO" id="GO:0043565">
    <property type="term" value="F:sequence-specific DNA binding"/>
    <property type="evidence" value="ECO:0007669"/>
    <property type="project" value="InterPro"/>
</dbReference>
<dbReference type="InterPro" id="IPR018060">
    <property type="entry name" value="HTH_AraC"/>
</dbReference>
<dbReference type="Gene3D" id="3.40.50.880">
    <property type="match status" value="1"/>
</dbReference>
<keyword evidence="6" id="KW-1185">Reference proteome</keyword>
<sequence length="320" mass="34338">MVVLLLPPVIGFDATIPSLIFGSATDAAGQPLYEVRMCTTAEGPVSTSRGYGLLADAPLEALAEADTVVVPGTRLPAARERGELDDAARRAFALIPDTARVVSVCTGAFVLAAAGMLDGRRATTHWQYAAELQRLHPAIRVDANALFVDEGRVLTSAGLTAGIDLCLHMVRQDAGWEVANRVARYCVAPSWRDGSQAQYIELPQPASNGGTLAASRQWALGRLSTRVTVPEWAAAAHMSVRTFNRRFQAETGLSPAAWLSRQRVRRAQELLETTDLPVDAIAVRTGFGTGAALRKQFRAVAGTTPSDHRRRFGSAHDRTA</sequence>
<dbReference type="PROSITE" id="PS01124">
    <property type="entry name" value="HTH_ARAC_FAMILY_2"/>
    <property type="match status" value="1"/>
</dbReference>
<dbReference type="SUPFAM" id="SSF46689">
    <property type="entry name" value="Homeodomain-like"/>
    <property type="match status" value="2"/>
</dbReference>
<dbReference type="InterPro" id="IPR029062">
    <property type="entry name" value="Class_I_gatase-like"/>
</dbReference>
<dbReference type="InterPro" id="IPR009057">
    <property type="entry name" value="Homeodomain-like_sf"/>
</dbReference>
<dbReference type="InterPro" id="IPR018062">
    <property type="entry name" value="HTH_AraC-typ_CS"/>
</dbReference>
<dbReference type="CDD" id="cd03137">
    <property type="entry name" value="GATase1_AraC_1"/>
    <property type="match status" value="1"/>
</dbReference>
<evidence type="ECO:0000256" key="1">
    <source>
        <dbReference type="ARBA" id="ARBA00023015"/>
    </source>
</evidence>
<dbReference type="EMBL" id="BMFY01000012">
    <property type="protein sequence ID" value="GGA21557.1"/>
    <property type="molecule type" value="Genomic_DNA"/>
</dbReference>
<dbReference type="Proteomes" id="UP000616114">
    <property type="component" value="Unassembled WGS sequence"/>
</dbReference>
<keyword evidence="1" id="KW-0805">Transcription regulation</keyword>
<dbReference type="GO" id="GO:0003700">
    <property type="term" value="F:DNA-binding transcription factor activity"/>
    <property type="evidence" value="ECO:0007669"/>
    <property type="project" value="InterPro"/>
</dbReference>
<accession>A0A8J2XLF0</accession>
<gene>
    <name evidence="5" type="ORF">GCM10011333_25760</name>
</gene>
<evidence type="ECO:0000256" key="2">
    <source>
        <dbReference type="ARBA" id="ARBA00023125"/>
    </source>
</evidence>
<comment type="caution">
    <text evidence="5">The sequence shown here is derived from an EMBL/GenBank/DDBJ whole genome shotgun (WGS) entry which is preliminary data.</text>
</comment>
<dbReference type="Pfam" id="PF01965">
    <property type="entry name" value="DJ-1_PfpI"/>
    <property type="match status" value="1"/>
</dbReference>
<evidence type="ECO:0000313" key="6">
    <source>
        <dbReference type="Proteomes" id="UP000616114"/>
    </source>
</evidence>
<reference evidence="5" key="2">
    <citation type="submission" date="2020-09" db="EMBL/GenBank/DDBJ databases">
        <authorList>
            <person name="Sun Q."/>
            <person name="Zhou Y."/>
        </authorList>
    </citation>
    <scope>NUCLEOTIDE SEQUENCE</scope>
    <source>
        <strain evidence="5">CGMCC 1.12785</strain>
    </source>
</reference>
<evidence type="ECO:0000259" key="4">
    <source>
        <dbReference type="PROSITE" id="PS01124"/>
    </source>
</evidence>
<protein>
    <submittedName>
        <fullName evidence="5">AraC family transcriptional regulator</fullName>
    </submittedName>
</protein>
<dbReference type="SMART" id="SM00342">
    <property type="entry name" value="HTH_ARAC"/>
    <property type="match status" value="1"/>
</dbReference>
<dbReference type="PANTHER" id="PTHR43130:SF3">
    <property type="entry name" value="HTH-TYPE TRANSCRIPTIONAL REGULATOR RV1931C"/>
    <property type="match status" value="1"/>
</dbReference>
<keyword evidence="3" id="KW-0804">Transcription</keyword>
<dbReference type="Gene3D" id="1.10.10.60">
    <property type="entry name" value="Homeodomain-like"/>
    <property type="match status" value="1"/>
</dbReference>
<dbReference type="InterPro" id="IPR052158">
    <property type="entry name" value="INH-QAR"/>
</dbReference>